<comment type="subcellular location">
    <subcellularLocation>
        <location evidence="1">Membrane</location>
        <topology evidence="1">Single-pass membrane protein</topology>
    </subcellularLocation>
</comment>
<accession>A0A7S3U9A8</accession>
<evidence type="ECO:0000256" key="8">
    <source>
        <dbReference type="SAM" id="Phobius"/>
    </source>
</evidence>
<dbReference type="GO" id="GO:0015031">
    <property type="term" value="P:protein transport"/>
    <property type="evidence" value="ECO:0007669"/>
    <property type="project" value="UniProtKB-KW"/>
</dbReference>
<feature type="compositionally biased region" description="Basic and acidic residues" evidence="7">
    <location>
        <begin position="92"/>
        <end position="105"/>
    </location>
</feature>
<keyword evidence="3 8" id="KW-0812">Transmembrane</keyword>
<dbReference type="SUPFAM" id="SSF58038">
    <property type="entry name" value="SNARE fusion complex"/>
    <property type="match status" value="1"/>
</dbReference>
<reference evidence="10" key="1">
    <citation type="submission" date="2021-01" db="EMBL/GenBank/DDBJ databases">
        <authorList>
            <person name="Corre E."/>
            <person name="Pelletier E."/>
            <person name="Niang G."/>
            <person name="Scheremetjew M."/>
            <person name="Finn R."/>
            <person name="Kale V."/>
            <person name="Holt S."/>
            <person name="Cochrane G."/>
            <person name="Meng A."/>
            <person name="Brown T."/>
            <person name="Cohen L."/>
        </authorList>
    </citation>
    <scope>NUCLEOTIDE SEQUENCE</scope>
    <source>
        <strain evidence="10">CCMP1897</strain>
    </source>
</reference>
<dbReference type="GO" id="GO:0016020">
    <property type="term" value="C:membrane"/>
    <property type="evidence" value="ECO:0007669"/>
    <property type="project" value="UniProtKB-SubCell"/>
</dbReference>
<evidence type="ECO:0000256" key="3">
    <source>
        <dbReference type="ARBA" id="ARBA00022692"/>
    </source>
</evidence>
<dbReference type="CDD" id="cd15841">
    <property type="entry name" value="SNARE_Qc"/>
    <property type="match status" value="1"/>
</dbReference>
<feature type="transmembrane region" description="Helical" evidence="8">
    <location>
        <begin position="189"/>
        <end position="207"/>
    </location>
</feature>
<evidence type="ECO:0000259" key="9">
    <source>
        <dbReference type="PROSITE" id="PS50192"/>
    </source>
</evidence>
<proteinExistence type="predicted"/>
<dbReference type="EMBL" id="HBIS01001046">
    <property type="protein sequence ID" value="CAE0607084.1"/>
    <property type="molecule type" value="Transcribed_RNA"/>
</dbReference>
<feature type="domain" description="T-SNARE coiled-coil homology" evidence="9">
    <location>
        <begin position="117"/>
        <end position="179"/>
    </location>
</feature>
<dbReference type="SMART" id="SM00397">
    <property type="entry name" value="t_SNARE"/>
    <property type="match status" value="1"/>
</dbReference>
<evidence type="ECO:0000256" key="2">
    <source>
        <dbReference type="ARBA" id="ARBA00022448"/>
    </source>
</evidence>
<evidence type="ECO:0000256" key="7">
    <source>
        <dbReference type="SAM" id="MobiDB-lite"/>
    </source>
</evidence>
<name>A0A7S3U9A8_9CHLO</name>
<evidence type="ECO:0000256" key="1">
    <source>
        <dbReference type="ARBA" id="ARBA00004167"/>
    </source>
</evidence>
<dbReference type="PROSITE" id="PS50192">
    <property type="entry name" value="T_SNARE"/>
    <property type="match status" value="1"/>
</dbReference>
<keyword evidence="6 8" id="KW-0472">Membrane</keyword>
<organism evidence="10">
    <name type="scientific">Picocystis salinarum</name>
    <dbReference type="NCBI Taxonomy" id="88271"/>
    <lineage>
        <taxon>Eukaryota</taxon>
        <taxon>Viridiplantae</taxon>
        <taxon>Chlorophyta</taxon>
        <taxon>Picocystophyceae</taxon>
        <taxon>Picocystales</taxon>
        <taxon>Picocystaceae</taxon>
        <taxon>Picocystis</taxon>
    </lineage>
</organism>
<gene>
    <name evidence="10" type="ORF">PSAL00342_LOCUS901</name>
</gene>
<dbReference type="GO" id="GO:0012505">
    <property type="term" value="C:endomembrane system"/>
    <property type="evidence" value="ECO:0007669"/>
    <property type="project" value="UniProtKB-ARBA"/>
</dbReference>
<keyword evidence="2" id="KW-0813">Transport</keyword>
<evidence type="ECO:0000256" key="6">
    <source>
        <dbReference type="ARBA" id="ARBA00023136"/>
    </source>
</evidence>
<dbReference type="Gene3D" id="1.20.5.110">
    <property type="match status" value="1"/>
</dbReference>
<dbReference type="InterPro" id="IPR000727">
    <property type="entry name" value="T_SNARE_dom"/>
</dbReference>
<dbReference type="PANTHER" id="PTHR12791">
    <property type="entry name" value="GOLGI SNARE BET1-RELATED"/>
    <property type="match status" value="1"/>
</dbReference>
<keyword evidence="5 8" id="KW-1133">Transmembrane helix</keyword>
<evidence type="ECO:0000256" key="4">
    <source>
        <dbReference type="ARBA" id="ARBA00022927"/>
    </source>
</evidence>
<keyword evidence="4" id="KW-0653">Protein transport</keyword>
<dbReference type="AlphaFoldDB" id="A0A7S3U9A8"/>
<dbReference type="GO" id="GO:0005737">
    <property type="term" value="C:cytoplasm"/>
    <property type="evidence" value="ECO:0007669"/>
    <property type="project" value="UniProtKB-ARBA"/>
</dbReference>
<feature type="region of interest" description="Disordered" evidence="7">
    <location>
        <begin position="84"/>
        <end position="106"/>
    </location>
</feature>
<protein>
    <recommendedName>
        <fullName evidence="9">t-SNARE coiled-coil homology domain-containing protein</fullName>
    </recommendedName>
</protein>
<evidence type="ECO:0000313" key="10">
    <source>
        <dbReference type="EMBL" id="CAE0607084.1"/>
    </source>
</evidence>
<evidence type="ECO:0000256" key="5">
    <source>
        <dbReference type="ARBA" id="ARBA00022989"/>
    </source>
</evidence>
<sequence length="210" mass="23610">MEAGEAMECIQERSELARRGVDAARLAAVARRKLGALRSKIDALDRTVEDGGKATDQEVQRRKQLVSVLNTKHENMSQLLSKAGKNATLAETRPKGAPKETERTAQLESGEILQLQDRIMRDQDGDIESMSRDVSGIKHVALTINDELTLHQRLLDDLDEDLDYTHRNVKTLQKRIAYIMKRSGGWKTMCFLIALIVGLIFLLVFVVRVT</sequence>